<dbReference type="PATRIC" id="fig|1122151.5.peg.272"/>
<dbReference type="GeneID" id="96668325"/>
<sequence>MDEKKLIEQQIFNDTSAYQDIMDLPYSPSKRHLPMEQIDRAAQFAPFSALEGFSGLIKEKTKDYTRKKYSTVTEEKHITKQLNYLHTHHLRVDVNYFNEESGYYEHLKGYLQKIEPQKGRVTFDKTSIIIVNIRAIKLAQ</sequence>
<reference evidence="1 2" key="1">
    <citation type="journal article" date="2015" name="Genome Announc.">
        <title>Expanding the biotechnology potential of lactobacilli through comparative genomics of 213 strains and associated genera.</title>
        <authorList>
            <person name="Sun Z."/>
            <person name="Harris H.M."/>
            <person name="McCann A."/>
            <person name="Guo C."/>
            <person name="Argimon S."/>
            <person name="Zhang W."/>
            <person name="Yang X."/>
            <person name="Jeffery I.B."/>
            <person name="Cooney J.C."/>
            <person name="Kagawa T.F."/>
            <person name="Liu W."/>
            <person name="Song Y."/>
            <person name="Salvetti E."/>
            <person name="Wrobel A."/>
            <person name="Rasinkangas P."/>
            <person name="Parkhill J."/>
            <person name="Rea M.C."/>
            <person name="O'Sullivan O."/>
            <person name="Ritari J."/>
            <person name="Douillard F.P."/>
            <person name="Paul Ross R."/>
            <person name="Yang R."/>
            <person name="Briner A.E."/>
            <person name="Felis G.E."/>
            <person name="de Vos W.M."/>
            <person name="Barrangou R."/>
            <person name="Klaenhammer T.R."/>
            <person name="Caufield P.W."/>
            <person name="Cui Y."/>
            <person name="Zhang H."/>
            <person name="O'Toole P.W."/>
        </authorList>
    </citation>
    <scope>NUCLEOTIDE SEQUENCE [LARGE SCALE GENOMIC DNA]</scope>
    <source>
        <strain evidence="1 2">DSM 13238</strain>
    </source>
</reference>
<dbReference type="OrthoDB" id="361760at2"/>
<evidence type="ECO:0000313" key="1">
    <source>
        <dbReference type="EMBL" id="KRL30179.1"/>
    </source>
</evidence>
<protein>
    <recommendedName>
        <fullName evidence="3">YolD-like protein</fullName>
    </recommendedName>
</protein>
<evidence type="ECO:0000313" key="2">
    <source>
        <dbReference type="Proteomes" id="UP000051908"/>
    </source>
</evidence>
<proteinExistence type="predicted"/>
<dbReference type="EMBL" id="AZES01000094">
    <property type="protein sequence ID" value="KRL30179.1"/>
    <property type="molecule type" value="Genomic_DNA"/>
</dbReference>
<name>A0A0R1PLY2_9LACO</name>
<keyword evidence="2" id="KW-1185">Reference proteome</keyword>
<organism evidence="1 2">
    <name type="scientific">Companilactobacillus paralimentarius DSM 13238 = JCM 10415</name>
    <dbReference type="NCBI Taxonomy" id="1122151"/>
    <lineage>
        <taxon>Bacteria</taxon>
        <taxon>Bacillati</taxon>
        <taxon>Bacillota</taxon>
        <taxon>Bacilli</taxon>
        <taxon>Lactobacillales</taxon>
        <taxon>Lactobacillaceae</taxon>
        <taxon>Companilactobacillus</taxon>
    </lineage>
</organism>
<accession>A0A0R1PLY2</accession>
<dbReference type="Proteomes" id="UP000051908">
    <property type="component" value="Unassembled WGS sequence"/>
</dbReference>
<dbReference type="AlphaFoldDB" id="A0A0R1PLY2"/>
<evidence type="ECO:0008006" key="3">
    <source>
        <dbReference type="Google" id="ProtNLM"/>
    </source>
</evidence>
<comment type="caution">
    <text evidence="1">The sequence shown here is derived from an EMBL/GenBank/DDBJ whole genome shotgun (WGS) entry which is preliminary data.</text>
</comment>
<dbReference type="RefSeq" id="WP_025085874.1">
    <property type="nucleotide sequence ID" value="NZ_AZES01000094.1"/>
</dbReference>
<gene>
    <name evidence="1" type="ORF">FD33_GL000262</name>
</gene>